<dbReference type="Proteomes" id="UP000199649">
    <property type="component" value="Chromosome I"/>
</dbReference>
<sequence length="219" mass="22259">MSGAGAVRVGPRPGRIALAAAGGAWALVSLPLTAADWGAPWVGQLSRIDPWRSVRAAVDEPYILFGALAGLSFLAIGLALLPSLWRGGWGGRVLAALVLAGAVVTPASYLSTPEESPLHALWGSEGPLLVLVGLAGIAAAFTARGWPTWLRVLLGATLPVLIAGVLATGYYPHGCLVALAIEAIVVVAAAPAAGVPNGRRRASQAGASRPDAARADFER</sequence>
<dbReference type="AlphaFoldDB" id="A0A1H1MVN4"/>
<evidence type="ECO:0000313" key="4">
    <source>
        <dbReference type="Proteomes" id="UP000199649"/>
    </source>
</evidence>
<feature type="transmembrane region" description="Helical" evidence="2">
    <location>
        <begin position="149"/>
        <end position="170"/>
    </location>
</feature>
<gene>
    <name evidence="3" type="ORF">SAMN04489719_1099</name>
</gene>
<keyword evidence="2" id="KW-1133">Transmembrane helix</keyword>
<proteinExistence type="predicted"/>
<feature type="region of interest" description="Disordered" evidence="1">
    <location>
        <begin position="196"/>
        <end position="219"/>
    </location>
</feature>
<evidence type="ECO:0008006" key="5">
    <source>
        <dbReference type="Google" id="ProtNLM"/>
    </source>
</evidence>
<accession>A0A1H1MVN4</accession>
<feature type="transmembrane region" description="Helical" evidence="2">
    <location>
        <begin position="122"/>
        <end position="142"/>
    </location>
</feature>
<dbReference type="RefSeq" id="WP_092666076.1">
    <property type="nucleotide sequence ID" value="NZ_LT629734.1"/>
</dbReference>
<feature type="transmembrane region" description="Helical" evidence="2">
    <location>
        <begin position="62"/>
        <end position="81"/>
    </location>
</feature>
<feature type="transmembrane region" description="Helical" evidence="2">
    <location>
        <begin position="93"/>
        <end position="110"/>
    </location>
</feature>
<evidence type="ECO:0000256" key="2">
    <source>
        <dbReference type="SAM" id="Phobius"/>
    </source>
</evidence>
<name>A0A1H1MVN4_9MICO</name>
<keyword evidence="2" id="KW-0812">Transmembrane</keyword>
<keyword evidence="4" id="KW-1185">Reference proteome</keyword>
<protein>
    <recommendedName>
        <fullName evidence="5">DUF998 domain-containing protein</fullName>
    </recommendedName>
</protein>
<feature type="transmembrane region" description="Helical" evidence="2">
    <location>
        <begin position="176"/>
        <end position="195"/>
    </location>
</feature>
<dbReference type="OrthoDB" id="5006204at2"/>
<dbReference type="EMBL" id="LT629734">
    <property type="protein sequence ID" value="SDR90951.1"/>
    <property type="molecule type" value="Genomic_DNA"/>
</dbReference>
<evidence type="ECO:0000256" key="1">
    <source>
        <dbReference type="SAM" id="MobiDB-lite"/>
    </source>
</evidence>
<dbReference type="STRING" id="684552.SAMN04489719_1099"/>
<organism evidence="3 4">
    <name type="scientific">Agrococcus carbonis</name>
    <dbReference type="NCBI Taxonomy" id="684552"/>
    <lineage>
        <taxon>Bacteria</taxon>
        <taxon>Bacillati</taxon>
        <taxon>Actinomycetota</taxon>
        <taxon>Actinomycetes</taxon>
        <taxon>Micrococcales</taxon>
        <taxon>Microbacteriaceae</taxon>
        <taxon>Agrococcus</taxon>
    </lineage>
</organism>
<reference evidence="4" key="1">
    <citation type="submission" date="2016-10" db="EMBL/GenBank/DDBJ databases">
        <authorList>
            <person name="Varghese N."/>
            <person name="Submissions S."/>
        </authorList>
    </citation>
    <scope>NUCLEOTIDE SEQUENCE [LARGE SCALE GENOMIC DNA]</scope>
    <source>
        <strain evidence="4">DSM 22965</strain>
    </source>
</reference>
<keyword evidence="2" id="KW-0472">Membrane</keyword>
<evidence type="ECO:0000313" key="3">
    <source>
        <dbReference type="EMBL" id="SDR90951.1"/>
    </source>
</evidence>